<proteinExistence type="inferred from homology"/>
<dbReference type="Pfam" id="PF08534">
    <property type="entry name" value="Redoxin"/>
    <property type="match status" value="1"/>
</dbReference>
<dbReference type="SUPFAM" id="SSF52833">
    <property type="entry name" value="Thioredoxin-like"/>
    <property type="match status" value="1"/>
</dbReference>
<gene>
    <name evidence="8" type="ORF">SCAR479_05033</name>
</gene>
<evidence type="ECO:0000256" key="4">
    <source>
        <dbReference type="ARBA" id="ARBA00023002"/>
    </source>
</evidence>
<evidence type="ECO:0000313" key="9">
    <source>
        <dbReference type="Proteomes" id="UP001465668"/>
    </source>
</evidence>
<keyword evidence="9" id="KW-1185">Reference proteome</keyword>
<dbReference type="InterPro" id="IPR013766">
    <property type="entry name" value="Thioredoxin_domain"/>
</dbReference>
<dbReference type="InterPro" id="IPR037944">
    <property type="entry name" value="PRX5-like"/>
</dbReference>
<keyword evidence="3 6" id="KW-0049">Antioxidant</keyword>
<keyword evidence="4 6" id="KW-0560">Oxidoreductase</keyword>
<evidence type="ECO:0000256" key="1">
    <source>
        <dbReference type="ARBA" id="ARBA00010505"/>
    </source>
</evidence>
<comment type="similarity">
    <text evidence="1 6">Belongs to the peroxiredoxin family. Prx5 subfamily.</text>
</comment>
<accession>A0ABR2Y556</accession>
<dbReference type="InterPro" id="IPR036249">
    <property type="entry name" value="Thioredoxin-like_sf"/>
</dbReference>
<evidence type="ECO:0000256" key="5">
    <source>
        <dbReference type="ARBA" id="ARBA00023284"/>
    </source>
</evidence>
<dbReference type="EMBL" id="JARVKM010000004">
    <property type="protein sequence ID" value="KAK9781212.1"/>
    <property type="molecule type" value="Genomic_DNA"/>
</dbReference>
<organism evidence="8 9">
    <name type="scientific">Seiridium cardinale</name>
    <dbReference type="NCBI Taxonomy" id="138064"/>
    <lineage>
        <taxon>Eukaryota</taxon>
        <taxon>Fungi</taxon>
        <taxon>Dikarya</taxon>
        <taxon>Ascomycota</taxon>
        <taxon>Pezizomycotina</taxon>
        <taxon>Sordariomycetes</taxon>
        <taxon>Xylariomycetidae</taxon>
        <taxon>Amphisphaeriales</taxon>
        <taxon>Sporocadaceae</taxon>
        <taxon>Seiridium</taxon>
    </lineage>
</organism>
<dbReference type="PANTHER" id="PTHR10430:SF16">
    <property type="entry name" value="PEROXIREDOXIN-5, MITOCHONDRIAL"/>
    <property type="match status" value="1"/>
</dbReference>
<comment type="function">
    <text evidence="6">Thiol-specific peroxidase that catalyzes the reduction of hydrogen peroxide and organic hydroperoxides to water and alcohols, respectively. Plays a role in cell protection against oxidative stress by detoxifying peroxides.</text>
</comment>
<dbReference type="PROSITE" id="PS51352">
    <property type="entry name" value="THIOREDOXIN_2"/>
    <property type="match status" value="1"/>
</dbReference>
<protein>
    <submittedName>
        <fullName evidence="8">Redoxin</fullName>
    </submittedName>
</protein>
<dbReference type="InterPro" id="IPR013740">
    <property type="entry name" value="Redoxin"/>
</dbReference>
<reference evidence="8 9" key="1">
    <citation type="submission" date="2024-02" db="EMBL/GenBank/DDBJ databases">
        <title>First draft genome assembly of two strains of Seiridium cardinale.</title>
        <authorList>
            <person name="Emiliani G."/>
            <person name="Scali E."/>
        </authorList>
    </citation>
    <scope>NUCLEOTIDE SEQUENCE [LARGE SCALE GENOMIC DNA]</scope>
    <source>
        <strain evidence="8 9">BM-138-000479</strain>
    </source>
</reference>
<keyword evidence="5 6" id="KW-0676">Redox-active center</keyword>
<evidence type="ECO:0000256" key="3">
    <source>
        <dbReference type="ARBA" id="ARBA00022862"/>
    </source>
</evidence>
<keyword evidence="2 6" id="KW-0575">Peroxidase</keyword>
<feature type="domain" description="Thioredoxin" evidence="7">
    <location>
        <begin position="4"/>
        <end position="165"/>
    </location>
</feature>
<evidence type="ECO:0000313" key="8">
    <source>
        <dbReference type="EMBL" id="KAK9781212.1"/>
    </source>
</evidence>
<dbReference type="Proteomes" id="UP001465668">
    <property type="component" value="Unassembled WGS sequence"/>
</dbReference>
<dbReference type="Gene3D" id="3.40.30.10">
    <property type="entry name" value="Glutaredoxin"/>
    <property type="match status" value="1"/>
</dbReference>
<evidence type="ECO:0000259" key="7">
    <source>
        <dbReference type="PROSITE" id="PS51352"/>
    </source>
</evidence>
<dbReference type="CDD" id="cd03013">
    <property type="entry name" value="PRX5_like"/>
    <property type="match status" value="1"/>
</dbReference>
<sequence length="165" mass="17910">MAPLKAGDAFPEGVTFTYIPPAPETSEFSACGMPIKYNASKEFKDKKVVVFALPGAFTPTCSAAHVPGYIAKLSELKAKGVDQIICLAYNDAYVMSGWGKANGVKDESIIFASDDGFSKEHAWVEGERTNRYGMIIDHGKVIYSELEPHLQAQEVSTAEAMLKVL</sequence>
<evidence type="ECO:0000256" key="6">
    <source>
        <dbReference type="RuleBase" id="RU366011"/>
    </source>
</evidence>
<evidence type="ECO:0000256" key="2">
    <source>
        <dbReference type="ARBA" id="ARBA00022559"/>
    </source>
</evidence>
<name>A0ABR2Y556_9PEZI</name>
<comment type="caution">
    <text evidence="8">The sequence shown here is derived from an EMBL/GenBank/DDBJ whole genome shotgun (WGS) entry which is preliminary data.</text>
</comment>
<dbReference type="PANTHER" id="PTHR10430">
    <property type="entry name" value="PEROXIREDOXIN"/>
    <property type="match status" value="1"/>
</dbReference>